<organism evidence="8 9">
    <name type="scientific">Alloyangia mangrovi</name>
    <dbReference type="NCBI Taxonomy" id="1779329"/>
    <lineage>
        <taxon>Bacteria</taxon>
        <taxon>Pseudomonadati</taxon>
        <taxon>Pseudomonadota</taxon>
        <taxon>Alphaproteobacteria</taxon>
        <taxon>Rhodobacterales</taxon>
        <taxon>Roseobacteraceae</taxon>
        <taxon>Alloyangia</taxon>
    </lineage>
</organism>
<evidence type="ECO:0000256" key="3">
    <source>
        <dbReference type="ARBA" id="ARBA00022692"/>
    </source>
</evidence>
<dbReference type="EMBL" id="NTHN02000065">
    <property type="protein sequence ID" value="MCT4373046.1"/>
    <property type="molecule type" value="Genomic_DNA"/>
</dbReference>
<dbReference type="SUPFAM" id="SSF81342">
    <property type="entry name" value="Transmembrane di-heme cytochromes"/>
    <property type="match status" value="1"/>
</dbReference>
<feature type="transmembrane region" description="Helical" evidence="6">
    <location>
        <begin position="113"/>
        <end position="138"/>
    </location>
</feature>
<proteinExistence type="predicted"/>
<dbReference type="InterPro" id="IPR016174">
    <property type="entry name" value="Di-haem_cyt_TM"/>
</dbReference>
<evidence type="ECO:0000259" key="7">
    <source>
        <dbReference type="Pfam" id="PF01292"/>
    </source>
</evidence>
<evidence type="ECO:0000256" key="4">
    <source>
        <dbReference type="ARBA" id="ARBA00022989"/>
    </source>
</evidence>
<gene>
    <name evidence="8" type="ORF">CLG85_023185</name>
</gene>
<comment type="caution">
    <text evidence="8">The sequence shown here is derived from an EMBL/GenBank/DDBJ whole genome shotgun (WGS) entry which is preliminary data.</text>
</comment>
<evidence type="ECO:0000313" key="8">
    <source>
        <dbReference type="EMBL" id="MCT4373046.1"/>
    </source>
</evidence>
<dbReference type="InterPro" id="IPR011577">
    <property type="entry name" value="Cyt_b561_bac/Ni-Hgenase"/>
</dbReference>
<sequence>MEITTRHTRLTRLLHGPLALAVVVQLGSSLAMIPERADRPGNGLFELQESIGIASMALVLAFWLWSLSRRRGTPPGALFPWLSGPRLRALKVDVLRHFGELRRLRVPAHHPDAPLASAIHGLGLCLVTFMAASGTLYLLSGATSPRDAGLTMELHEAFGSLVWVYLIGHAGMGVLQHLATEFDLRSMWSLHPKTDKD</sequence>
<comment type="subcellular location">
    <subcellularLocation>
        <location evidence="1">Cell membrane</location>
        <topology evidence="1">Multi-pass membrane protein</topology>
    </subcellularLocation>
</comment>
<evidence type="ECO:0000256" key="2">
    <source>
        <dbReference type="ARBA" id="ARBA00022475"/>
    </source>
</evidence>
<keyword evidence="5 6" id="KW-0472">Membrane</keyword>
<dbReference type="Gene3D" id="1.20.950.20">
    <property type="entry name" value="Transmembrane di-heme cytochromes, Chain C"/>
    <property type="match status" value="1"/>
</dbReference>
<feature type="domain" description="Cytochrome b561 bacterial/Ni-hydrogenase" evidence="7">
    <location>
        <begin position="6"/>
        <end position="189"/>
    </location>
</feature>
<keyword evidence="3 6" id="KW-0812">Transmembrane</keyword>
<evidence type="ECO:0000313" key="9">
    <source>
        <dbReference type="Proteomes" id="UP000217448"/>
    </source>
</evidence>
<keyword evidence="2" id="KW-1003">Cell membrane</keyword>
<feature type="transmembrane region" description="Helical" evidence="6">
    <location>
        <begin position="158"/>
        <end position="179"/>
    </location>
</feature>
<evidence type="ECO:0000256" key="6">
    <source>
        <dbReference type="SAM" id="Phobius"/>
    </source>
</evidence>
<name>A0ABT2KS98_9RHOB</name>
<evidence type="ECO:0000256" key="1">
    <source>
        <dbReference type="ARBA" id="ARBA00004651"/>
    </source>
</evidence>
<dbReference type="Proteomes" id="UP000217448">
    <property type="component" value="Unassembled WGS sequence"/>
</dbReference>
<keyword evidence="9" id="KW-1185">Reference proteome</keyword>
<dbReference type="RefSeq" id="WP_260350141.1">
    <property type="nucleotide sequence ID" value="NZ_NTHN02000065.1"/>
</dbReference>
<evidence type="ECO:0000256" key="5">
    <source>
        <dbReference type="ARBA" id="ARBA00023136"/>
    </source>
</evidence>
<keyword evidence="4 6" id="KW-1133">Transmembrane helix</keyword>
<feature type="transmembrane region" description="Helical" evidence="6">
    <location>
        <begin position="45"/>
        <end position="65"/>
    </location>
</feature>
<reference evidence="9" key="1">
    <citation type="submission" date="2023-07" db="EMBL/GenBank/DDBJ databases">
        <title>Yangia mangrovi SAOS 153D genome.</title>
        <authorList>
            <person name="Verma A."/>
            <person name="Pal Y."/>
            <person name="Sundharam S."/>
            <person name="Bisht B."/>
            <person name="Srinivasan K."/>
        </authorList>
    </citation>
    <scope>NUCLEOTIDE SEQUENCE [LARGE SCALE GENOMIC DNA]</scope>
    <source>
        <strain evidence="9">SAOS 153D</strain>
    </source>
</reference>
<accession>A0ABT2KS98</accession>
<dbReference type="Pfam" id="PF01292">
    <property type="entry name" value="Ni_hydr_CYTB"/>
    <property type="match status" value="1"/>
</dbReference>
<protein>
    <submittedName>
        <fullName evidence="8">Cytochrome b/b6 domain-containing protein</fullName>
    </submittedName>
</protein>
<feature type="transmembrane region" description="Helical" evidence="6">
    <location>
        <begin position="12"/>
        <end position="33"/>
    </location>
</feature>